<dbReference type="GO" id="GO:0016491">
    <property type="term" value="F:oxidoreductase activity"/>
    <property type="evidence" value="ECO:0007669"/>
    <property type="project" value="UniProtKB-KW"/>
</dbReference>
<feature type="domain" description="Ketoreductase" evidence="6">
    <location>
        <begin position="3"/>
        <end position="183"/>
    </location>
</feature>
<dbReference type="OMA" id="VFSIIRM"/>
<evidence type="ECO:0000256" key="5">
    <source>
        <dbReference type="SAM" id="Phobius"/>
    </source>
</evidence>
<dbReference type="InterPro" id="IPR002347">
    <property type="entry name" value="SDR_fam"/>
</dbReference>
<evidence type="ECO:0000256" key="2">
    <source>
        <dbReference type="ARBA" id="ARBA00022857"/>
    </source>
</evidence>
<keyword evidence="2" id="KW-0521">NADP</keyword>
<dbReference type="CDD" id="cd05374">
    <property type="entry name" value="17beta-HSD-like_SDR_c"/>
    <property type="match status" value="1"/>
</dbReference>
<evidence type="ECO:0000313" key="7">
    <source>
        <dbReference type="EMBL" id="KJA25825.1"/>
    </source>
</evidence>
<dbReference type="InterPro" id="IPR036291">
    <property type="entry name" value="NAD(P)-bd_dom_sf"/>
</dbReference>
<evidence type="ECO:0000313" key="8">
    <source>
        <dbReference type="Proteomes" id="UP000054270"/>
    </source>
</evidence>
<keyword evidence="5" id="KW-0812">Transmembrane</keyword>
<comment type="similarity">
    <text evidence="1 4">Belongs to the short-chain dehydrogenases/reductases (SDR) family.</text>
</comment>
<organism evidence="7 8">
    <name type="scientific">Hypholoma sublateritium (strain FD-334 SS-4)</name>
    <dbReference type="NCBI Taxonomy" id="945553"/>
    <lineage>
        <taxon>Eukaryota</taxon>
        <taxon>Fungi</taxon>
        <taxon>Dikarya</taxon>
        <taxon>Basidiomycota</taxon>
        <taxon>Agaricomycotina</taxon>
        <taxon>Agaricomycetes</taxon>
        <taxon>Agaricomycetidae</taxon>
        <taxon>Agaricales</taxon>
        <taxon>Agaricineae</taxon>
        <taxon>Strophariaceae</taxon>
        <taxon>Hypholoma</taxon>
    </lineage>
</organism>
<dbReference type="InterPro" id="IPR057326">
    <property type="entry name" value="KR_dom"/>
</dbReference>
<evidence type="ECO:0000259" key="6">
    <source>
        <dbReference type="SMART" id="SM00822"/>
    </source>
</evidence>
<feature type="transmembrane region" description="Helical" evidence="5">
    <location>
        <begin position="247"/>
        <end position="267"/>
    </location>
</feature>
<dbReference type="GO" id="GO:0005783">
    <property type="term" value="C:endoplasmic reticulum"/>
    <property type="evidence" value="ECO:0007669"/>
    <property type="project" value="TreeGrafter"/>
</dbReference>
<dbReference type="FunFam" id="3.40.50.720:FF:000261">
    <property type="entry name" value="NADPH-dependent 1-acyldihydroxyacetone phosphate reductase"/>
    <property type="match status" value="1"/>
</dbReference>
<dbReference type="SUPFAM" id="SSF51735">
    <property type="entry name" value="NAD(P)-binding Rossmann-fold domains"/>
    <property type="match status" value="1"/>
</dbReference>
<sequence>MPRVVLVTGCSTGGIGHALCDEFARQGCTVYATSRRVETIGAFAPGAAVERLALDVNSDESVAAALKHIMEKEGKLDVVVNNAGLISPGPMVEVPLDDAKGVFETNVFAILRMCRAVTPLMAARKSGTIVNIGSVVGEVGTPWNGIYCASKAAVLSISEVLSMELKPLGIAVVHVAPAAIKSNIATNGHARFALAPDTLFGAYLPDILRRISASQGAGSMPGAVFARRVVAGVLRAPPQRYMSLGGGAWLFALFRWLPRGLVLMLIWRRYSKKQ</sequence>
<dbReference type="PRINTS" id="PR00080">
    <property type="entry name" value="SDRFAMILY"/>
</dbReference>
<dbReference type="OrthoDB" id="2102561at2759"/>
<keyword evidence="5" id="KW-0472">Membrane</keyword>
<dbReference type="Gene3D" id="3.40.50.720">
    <property type="entry name" value="NAD(P)-binding Rossmann-like Domain"/>
    <property type="match status" value="1"/>
</dbReference>
<dbReference type="PROSITE" id="PS00061">
    <property type="entry name" value="ADH_SHORT"/>
    <property type="match status" value="1"/>
</dbReference>
<dbReference type="SMART" id="SM00822">
    <property type="entry name" value="PKS_KR"/>
    <property type="match status" value="1"/>
</dbReference>
<keyword evidence="8" id="KW-1185">Reference proteome</keyword>
<keyword evidence="3" id="KW-0560">Oxidoreductase</keyword>
<dbReference type="PRINTS" id="PR00081">
    <property type="entry name" value="GDHRDH"/>
</dbReference>
<gene>
    <name evidence="7" type="ORF">HYPSUDRAFT_37307</name>
</gene>
<dbReference type="STRING" id="945553.A0A0D2Q2P5"/>
<evidence type="ECO:0000256" key="4">
    <source>
        <dbReference type="RuleBase" id="RU000363"/>
    </source>
</evidence>
<dbReference type="EMBL" id="KN817530">
    <property type="protein sequence ID" value="KJA25825.1"/>
    <property type="molecule type" value="Genomic_DNA"/>
</dbReference>
<dbReference type="Proteomes" id="UP000054270">
    <property type="component" value="Unassembled WGS sequence"/>
</dbReference>
<dbReference type="InterPro" id="IPR020904">
    <property type="entry name" value="Sc_DH/Rdtase_CS"/>
</dbReference>
<name>A0A0D2Q2P5_HYPSF</name>
<dbReference type="AlphaFoldDB" id="A0A0D2Q2P5"/>
<proteinExistence type="inferred from homology"/>
<accession>A0A0D2Q2P5</accession>
<dbReference type="Pfam" id="PF00106">
    <property type="entry name" value="adh_short"/>
    <property type="match status" value="1"/>
</dbReference>
<evidence type="ECO:0000256" key="1">
    <source>
        <dbReference type="ARBA" id="ARBA00006484"/>
    </source>
</evidence>
<keyword evidence="5" id="KW-1133">Transmembrane helix</keyword>
<dbReference type="PANTHER" id="PTHR44169:SF6">
    <property type="entry name" value="NADPH-DEPENDENT 1-ACYLDIHYDROXYACETONE PHOSPHATE REDUCTASE"/>
    <property type="match status" value="1"/>
</dbReference>
<evidence type="ECO:0000256" key="3">
    <source>
        <dbReference type="ARBA" id="ARBA00023002"/>
    </source>
</evidence>
<reference evidence="8" key="1">
    <citation type="submission" date="2014-04" db="EMBL/GenBank/DDBJ databases">
        <title>Evolutionary Origins and Diversification of the Mycorrhizal Mutualists.</title>
        <authorList>
            <consortium name="DOE Joint Genome Institute"/>
            <consortium name="Mycorrhizal Genomics Consortium"/>
            <person name="Kohler A."/>
            <person name="Kuo A."/>
            <person name="Nagy L.G."/>
            <person name="Floudas D."/>
            <person name="Copeland A."/>
            <person name="Barry K.W."/>
            <person name="Cichocki N."/>
            <person name="Veneault-Fourrey C."/>
            <person name="LaButti K."/>
            <person name="Lindquist E.A."/>
            <person name="Lipzen A."/>
            <person name="Lundell T."/>
            <person name="Morin E."/>
            <person name="Murat C."/>
            <person name="Riley R."/>
            <person name="Ohm R."/>
            <person name="Sun H."/>
            <person name="Tunlid A."/>
            <person name="Henrissat B."/>
            <person name="Grigoriev I.V."/>
            <person name="Hibbett D.S."/>
            <person name="Martin F."/>
        </authorList>
    </citation>
    <scope>NUCLEOTIDE SEQUENCE [LARGE SCALE GENOMIC DNA]</scope>
    <source>
        <strain evidence="8">FD-334 SS-4</strain>
    </source>
</reference>
<protein>
    <recommendedName>
        <fullName evidence="6">Ketoreductase domain-containing protein</fullName>
    </recommendedName>
</protein>
<dbReference type="PANTHER" id="PTHR44169">
    <property type="entry name" value="NADPH-DEPENDENT 1-ACYLDIHYDROXYACETONE PHOSPHATE REDUCTASE"/>
    <property type="match status" value="1"/>
</dbReference>